<dbReference type="SUPFAM" id="SSF55961">
    <property type="entry name" value="Bet v1-like"/>
    <property type="match status" value="1"/>
</dbReference>
<dbReference type="InterPro" id="IPR019587">
    <property type="entry name" value="Polyketide_cyclase/dehydratase"/>
</dbReference>
<dbReference type="InterPro" id="IPR023393">
    <property type="entry name" value="START-like_dom_sf"/>
</dbReference>
<evidence type="ECO:0000313" key="1">
    <source>
        <dbReference type="EMBL" id="UMB68752.1"/>
    </source>
</evidence>
<dbReference type="RefSeq" id="WP_240260239.1">
    <property type="nucleotide sequence ID" value="NZ_CP092488.2"/>
</dbReference>
<organism evidence="1 2">
    <name type="scientific">Mycobacterium paraterrae</name>
    <dbReference type="NCBI Taxonomy" id="577492"/>
    <lineage>
        <taxon>Bacteria</taxon>
        <taxon>Bacillati</taxon>
        <taxon>Actinomycetota</taxon>
        <taxon>Actinomycetes</taxon>
        <taxon>Mycobacteriales</taxon>
        <taxon>Mycobacteriaceae</taxon>
        <taxon>Mycobacterium</taxon>
    </lineage>
</organism>
<evidence type="ECO:0000313" key="2">
    <source>
        <dbReference type="Proteomes" id="UP001055336"/>
    </source>
</evidence>
<name>A0ABY3VJU7_9MYCO</name>
<dbReference type="Gene3D" id="3.30.530.20">
    <property type="match status" value="1"/>
</dbReference>
<proteinExistence type="predicted"/>
<sequence>MAAIDRSRTVAADPQTVWDVLADFGSISSWADNIDHSCILNHGEHPLGTTRRVQIGRNALVETITEFDPLRALAYDVDGLPPRIRRFTNRWSLRPTGDGTTVTLTSTVTIGPGPVRTLAERALCRLQTRQSDIMLAGLAQRLEAAGDRST</sequence>
<gene>
    <name evidence="1" type="ORF">MKK62_20460</name>
</gene>
<reference evidence="1" key="1">
    <citation type="submission" date="2022-08" db="EMBL/GenBank/DDBJ databases">
        <title>Whole genome sequencing of non-tuberculosis mycobacteria type-strains.</title>
        <authorList>
            <person name="Igarashi Y."/>
            <person name="Osugi A."/>
            <person name="Mitarai S."/>
        </authorList>
    </citation>
    <scope>NUCLEOTIDE SEQUENCE</scope>
    <source>
        <strain evidence="1">DSM 45127</strain>
    </source>
</reference>
<dbReference type="EMBL" id="CP092488">
    <property type="protein sequence ID" value="UMB68752.1"/>
    <property type="molecule type" value="Genomic_DNA"/>
</dbReference>
<dbReference type="Proteomes" id="UP001055336">
    <property type="component" value="Chromosome"/>
</dbReference>
<keyword evidence="2" id="KW-1185">Reference proteome</keyword>
<protein>
    <submittedName>
        <fullName evidence="1">SRPBCC family protein</fullName>
    </submittedName>
</protein>
<dbReference type="Pfam" id="PF10604">
    <property type="entry name" value="Polyketide_cyc2"/>
    <property type="match status" value="1"/>
</dbReference>
<accession>A0ABY3VJU7</accession>
<dbReference type="CDD" id="cd07821">
    <property type="entry name" value="PYR_PYL_RCAR_like"/>
    <property type="match status" value="1"/>
</dbReference>